<sequence length="410" mass="43701">MCLLCLGNGSALAARLSWAPRKGDPIEEDIMDFGGAADEGFSAVADVFARNFTDFGELGAAVTVYAGGRPVVDLWGGVADPRTGRPWERDTVVPVFSCTKGIVSICVHLLAQQGRLDLDAPVAAHWPEFARGGKDAITPRMVLTHRAGLPVLDRTLTFAEITEWTPVIRAVEEQEPLWTPGEAYEYHAHVFGFLLGELVRRITGLTPGAYFRTAVADELKLATWIGLPPEEVGRVARLAEAEGRPPMPGPETLIMRMVTMNGAIPFPGLEEPHGWNDPALLAAEIPGAGAVSSARGLAAVYAAAATGVAGRPRLLSAETLTGAVRERSAGVTWSGMDAGQRWGSGFLLDSAFRPMLGPRSFGNDGAGGQFAFGDDEHGVGFAYLANRMIGHGDARATRLVEALRDALRRH</sequence>
<organism evidence="2 3">
    <name type="scientific">Sphaerisporangium melleum</name>
    <dbReference type="NCBI Taxonomy" id="321316"/>
    <lineage>
        <taxon>Bacteria</taxon>
        <taxon>Bacillati</taxon>
        <taxon>Actinomycetota</taxon>
        <taxon>Actinomycetes</taxon>
        <taxon>Streptosporangiales</taxon>
        <taxon>Streptosporangiaceae</taxon>
        <taxon>Sphaerisporangium</taxon>
    </lineage>
</organism>
<evidence type="ECO:0000313" key="3">
    <source>
        <dbReference type="Proteomes" id="UP000645217"/>
    </source>
</evidence>
<accession>A0A917QPM2</accession>
<dbReference type="PANTHER" id="PTHR43319">
    <property type="entry name" value="BETA-LACTAMASE-RELATED"/>
    <property type="match status" value="1"/>
</dbReference>
<dbReference type="InterPro" id="IPR012338">
    <property type="entry name" value="Beta-lactam/transpept-like"/>
</dbReference>
<dbReference type="SUPFAM" id="SSF56601">
    <property type="entry name" value="beta-lactamase/transpeptidase-like"/>
    <property type="match status" value="1"/>
</dbReference>
<name>A0A917QPM2_9ACTN</name>
<dbReference type="Proteomes" id="UP000645217">
    <property type="component" value="Unassembled WGS sequence"/>
</dbReference>
<dbReference type="InterPro" id="IPR001466">
    <property type="entry name" value="Beta-lactam-related"/>
</dbReference>
<gene>
    <name evidence="2" type="ORF">GCM10007964_02090</name>
</gene>
<dbReference type="Gene3D" id="3.40.710.10">
    <property type="entry name" value="DD-peptidase/beta-lactamase superfamily"/>
    <property type="match status" value="1"/>
</dbReference>
<reference evidence="2" key="2">
    <citation type="submission" date="2020-09" db="EMBL/GenBank/DDBJ databases">
        <authorList>
            <person name="Sun Q."/>
            <person name="Ohkuma M."/>
        </authorList>
    </citation>
    <scope>NUCLEOTIDE SEQUENCE</scope>
    <source>
        <strain evidence="2">JCM 13064</strain>
    </source>
</reference>
<dbReference type="EMBL" id="BMNT01000001">
    <property type="protein sequence ID" value="GGK62558.1"/>
    <property type="molecule type" value="Genomic_DNA"/>
</dbReference>
<proteinExistence type="predicted"/>
<dbReference type="AlphaFoldDB" id="A0A917QPM2"/>
<dbReference type="Pfam" id="PF00144">
    <property type="entry name" value="Beta-lactamase"/>
    <property type="match status" value="1"/>
</dbReference>
<reference evidence="2" key="1">
    <citation type="journal article" date="2014" name="Int. J. Syst. Evol. Microbiol.">
        <title>Complete genome sequence of Corynebacterium casei LMG S-19264T (=DSM 44701T), isolated from a smear-ripened cheese.</title>
        <authorList>
            <consortium name="US DOE Joint Genome Institute (JGI-PGF)"/>
            <person name="Walter F."/>
            <person name="Albersmeier A."/>
            <person name="Kalinowski J."/>
            <person name="Ruckert C."/>
        </authorList>
    </citation>
    <scope>NUCLEOTIDE SEQUENCE</scope>
    <source>
        <strain evidence="2">JCM 13064</strain>
    </source>
</reference>
<comment type="caution">
    <text evidence="2">The sequence shown here is derived from an EMBL/GenBank/DDBJ whole genome shotgun (WGS) entry which is preliminary data.</text>
</comment>
<dbReference type="PANTHER" id="PTHR43319:SF3">
    <property type="entry name" value="BETA-LACTAMASE-RELATED DOMAIN-CONTAINING PROTEIN"/>
    <property type="match status" value="1"/>
</dbReference>
<evidence type="ECO:0000313" key="2">
    <source>
        <dbReference type="EMBL" id="GGK62558.1"/>
    </source>
</evidence>
<protein>
    <submittedName>
        <fullName evidence="2">Esterase</fullName>
    </submittedName>
</protein>
<feature type="domain" description="Beta-lactamase-related" evidence="1">
    <location>
        <begin position="48"/>
        <end position="401"/>
    </location>
</feature>
<dbReference type="InterPro" id="IPR052907">
    <property type="entry name" value="Beta-lactamase/esterase"/>
</dbReference>
<evidence type="ECO:0000259" key="1">
    <source>
        <dbReference type="Pfam" id="PF00144"/>
    </source>
</evidence>
<keyword evidence="3" id="KW-1185">Reference proteome</keyword>